<sequence length="254" mass="28652">MSKTITSKVISQSSDDRYAKWELPNVSDASLQLPTAQEIDRIETVAYEEGLKSGYEEGFKKGLVESQQEVSQRCENLDTILKFLQRPLDDLDEKVTDQLFHLAMTVTGQLIRRELHTDPGQIVAVVREAMASLPIAERKVNIYLHPDDANIVRDTLSLHHDSESQPWRIMEDPLLSRGGCRLQAGQSYIDASVEKRLNRIIATLLGGERNSDLNVYEDTSLDNENRADDLIIEDDSRLSADTAPVIDNEQNDDE</sequence>
<dbReference type="PANTHER" id="PTHR34982:SF1">
    <property type="entry name" value="FLAGELLAR ASSEMBLY PROTEIN FLIH"/>
    <property type="match status" value="1"/>
</dbReference>
<organism evidence="10">
    <name type="scientific">hydrothermal vent metagenome</name>
    <dbReference type="NCBI Taxonomy" id="652676"/>
    <lineage>
        <taxon>unclassified sequences</taxon>
        <taxon>metagenomes</taxon>
        <taxon>ecological metagenomes</taxon>
    </lineage>
</organism>
<dbReference type="GO" id="GO:0005829">
    <property type="term" value="C:cytosol"/>
    <property type="evidence" value="ECO:0007669"/>
    <property type="project" value="TreeGrafter"/>
</dbReference>
<feature type="domain" description="Flagellar assembly protein FliH/Type III secretion system HrpE" evidence="9">
    <location>
        <begin position="73"/>
        <end position="200"/>
    </location>
</feature>
<keyword evidence="4" id="KW-0813">Transport</keyword>
<dbReference type="InterPro" id="IPR018035">
    <property type="entry name" value="Flagellar_FliH/T3SS_HrpE"/>
</dbReference>
<keyword evidence="7" id="KW-0653">Protein transport</keyword>
<accession>A0A3B1AW95</accession>
<keyword evidence="10" id="KW-0969">Cilium</keyword>
<evidence type="ECO:0000256" key="4">
    <source>
        <dbReference type="ARBA" id="ARBA00022448"/>
    </source>
</evidence>
<reference evidence="10" key="1">
    <citation type="submission" date="2018-06" db="EMBL/GenBank/DDBJ databases">
        <authorList>
            <person name="Zhirakovskaya E."/>
        </authorList>
    </citation>
    <scope>NUCLEOTIDE SEQUENCE</scope>
</reference>
<comment type="similarity">
    <text evidence="3">Belongs to the FliH family.</text>
</comment>
<dbReference type="PRINTS" id="PR01003">
    <property type="entry name" value="FLGFLIH"/>
</dbReference>
<evidence type="ECO:0000256" key="1">
    <source>
        <dbReference type="ARBA" id="ARBA00003041"/>
    </source>
</evidence>
<evidence type="ECO:0000256" key="6">
    <source>
        <dbReference type="ARBA" id="ARBA00022795"/>
    </source>
</evidence>
<keyword evidence="8" id="KW-1006">Bacterial flagellum protein export</keyword>
<gene>
    <name evidence="10" type="ORF">MNBD_GAMMA23-42</name>
</gene>
<keyword evidence="6" id="KW-1005">Bacterial flagellum biogenesis</keyword>
<evidence type="ECO:0000256" key="8">
    <source>
        <dbReference type="ARBA" id="ARBA00023225"/>
    </source>
</evidence>
<dbReference type="InterPro" id="IPR051472">
    <property type="entry name" value="T3SS_Stator/FliH"/>
</dbReference>
<evidence type="ECO:0000256" key="3">
    <source>
        <dbReference type="ARBA" id="ARBA00006602"/>
    </source>
</evidence>
<evidence type="ECO:0000256" key="7">
    <source>
        <dbReference type="ARBA" id="ARBA00022927"/>
    </source>
</evidence>
<dbReference type="InterPro" id="IPR000563">
    <property type="entry name" value="Flag_FliH"/>
</dbReference>
<comment type="function">
    <text evidence="1">Needed for flagellar regrowth and assembly.</text>
</comment>
<dbReference type="AlphaFoldDB" id="A0A3B1AW95"/>
<name>A0A3B1AW95_9ZZZZ</name>
<dbReference type="GO" id="GO:0015031">
    <property type="term" value="P:protein transport"/>
    <property type="evidence" value="ECO:0007669"/>
    <property type="project" value="UniProtKB-KW"/>
</dbReference>
<dbReference type="GO" id="GO:0071973">
    <property type="term" value="P:bacterial-type flagellum-dependent cell motility"/>
    <property type="evidence" value="ECO:0007669"/>
    <property type="project" value="InterPro"/>
</dbReference>
<dbReference type="PANTHER" id="PTHR34982">
    <property type="entry name" value="YOP PROTEINS TRANSLOCATION PROTEIN L"/>
    <property type="match status" value="1"/>
</dbReference>
<proteinExistence type="inferred from homology"/>
<dbReference type="EMBL" id="UOFT01000065">
    <property type="protein sequence ID" value="VAW98254.1"/>
    <property type="molecule type" value="Genomic_DNA"/>
</dbReference>
<evidence type="ECO:0000313" key="10">
    <source>
        <dbReference type="EMBL" id="VAW98254.1"/>
    </source>
</evidence>
<evidence type="ECO:0000259" key="9">
    <source>
        <dbReference type="Pfam" id="PF02108"/>
    </source>
</evidence>
<keyword evidence="5" id="KW-0963">Cytoplasm</keyword>
<dbReference type="GO" id="GO:0044781">
    <property type="term" value="P:bacterial-type flagellum organization"/>
    <property type="evidence" value="ECO:0007669"/>
    <property type="project" value="UniProtKB-KW"/>
</dbReference>
<keyword evidence="10" id="KW-0966">Cell projection</keyword>
<dbReference type="SUPFAM" id="SSF160527">
    <property type="entry name" value="V-type ATPase subunit E-like"/>
    <property type="match status" value="1"/>
</dbReference>
<keyword evidence="10" id="KW-0282">Flagellum</keyword>
<dbReference type="GO" id="GO:0009288">
    <property type="term" value="C:bacterial-type flagellum"/>
    <property type="evidence" value="ECO:0007669"/>
    <property type="project" value="InterPro"/>
</dbReference>
<evidence type="ECO:0000256" key="2">
    <source>
        <dbReference type="ARBA" id="ARBA00004496"/>
    </source>
</evidence>
<dbReference type="GO" id="GO:0003774">
    <property type="term" value="F:cytoskeletal motor activity"/>
    <property type="evidence" value="ECO:0007669"/>
    <property type="project" value="InterPro"/>
</dbReference>
<protein>
    <submittedName>
        <fullName evidence="10">Flagellar assembly protein FliH</fullName>
    </submittedName>
</protein>
<comment type="subcellular location">
    <subcellularLocation>
        <location evidence="2">Cytoplasm</location>
    </subcellularLocation>
</comment>
<evidence type="ECO:0000256" key="5">
    <source>
        <dbReference type="ARBA" id="ARBA00022490"/>
    </source>
</evidence>
<dbReference type="Pfam" id="PF02108">
    <property type="entry name" value="FliH"/>
    <property type="match status" value="1"/>
</dbReference>